<accession>A0A4Y2LRP6</accession>
<organism evidence="1 2">
    <name type="scientific">Araneus ventricosus</name>
    <name type="common">Orbweaver spider</name>
    <name type="synonym">Epeira ventricosa</name>
    <dbReference type="NCBI Taxonomy" id="182803"/>
    <lineage>
        <taxon>Eukaryota</taxon>
        <taxon>Metazoa</taxon>
        <taxon>Ecdysozoa</taxon>
        <taxon>Arthropoda</taxon>
        <taxon>Chelicerata</taxon>
        <taxon>Arachnida</taxon>
        <taxon>Araneae</taxon>
        <taxon>Araneomorphae</taxon>
        <taxon>Entelegynae</taxon>
        <taxon>Araneoidea</taxon>
        <taxon>Araneidae</taxon>
        <taxon>Araneus</taxon>
    </lineage>
</organism>
<dbReference type="EMBL" id="BGPR01006264">
    <property type="protein sequence ID" value="GBN17495.1"/>
    <property type="molecule type" value="Genomic_DNA"/>
</dbReference>
<sequence length="172" mass="19696">MMSLGYSPISKLDETAVVVIGKLVLKSWCEVRHDIFTANLLFKWIGRLCFVTLQEVRSKVATSKSAAKRVHLAGKEWDNGETGRSVHNVCKVNQLLPMAKARIMFVTGRPTSKYLKRFNYQTADSVAAKPQETLYTCYKLPVYNITTNQYRPSADLTEPLWWKESRTTTFLR</sequence>
<keyword evidence="2" id="KW-1185">Reference proteome</keyword>
<comment type="caution">
    <text evidence="1">The sequence shown here is derived from an EMBL/GenBank/DDBJ whole genome shotgun (WGS) entry which is preliminary data.</text>
</comment>
<evidence type="ECO:0000313" key="2">
    <source>
        <dbReference type="Proteomes" id="UP000499080"/>
    </source>
</evidence>
<protein>
    <submittedName>
        <fullName evidence="1">Uncharacterized protein</fullName>
    </submittedName>
</protein>
<name>A0A4Y2LRP6_ARAVE</name>
<reference evidence="1 2" key="1">
    <citation type="journal article" date="2019" name="Sci. Rep.">
        <title>Orb-weaving spider Araneus ventricosus genome elucidates the spidroin gene catalogue.</title>
        <authorList>
            <person name="Kono N."/>
            <person name="Nakamura H."/>
            <person name="Ohtoshi R."/>
            <person name="Moran D.A.P."/>
            <person name="Shinohara A."/>
            <person name="Yoshida Y."/>
            <person name="Fujiwara M."/>
            <person name="Mori M."/>
            <person name="Tomita M."/>
            <person name="Arakawa K."/>
        </authorList>
    </citation>
    <scope>NUCLEOTIDE SEQUENCE [LARGE SCALE GENOMIC DNA]</scope>
</reference>
<evidence type="ECO:0000313" key="1">
    <source>
        <dbReference type="EMBL" id="GBN17495.1"/>
    </source>
</evidence>
<gene>
    <name evidence="1" type="ORF">AVEN_204411_1</name>
</gene>
<dbReference type="AlphaFoldDB" id="A0A4Y2LRP6"/>
<proteinExistence type="predicted"/>
<dbReference type="Proteomes" id="UP000499080">
    <property type="component" value="Unassembled WGS sequence"/>
</dbReference>